<evidence type="ECO:0000259" key="1">
    <source>
        <dbReference type="Pfam" id="PF00535"/>
    </source>
</evidence>
<reference evidence="2" key="1">
    <citation type="submission" date="2020-10" db="EMBL/GenBank/DDBJ databases">
        <authorList>
            <person name="Gilroy R."/>
        </authorList>
    </citation>
    <scope>NUCLEOTIDE SEQUENCE</scope>
    <source>
        <strain evidence="2">ChiW17-6978</strain>
    </source>
</reference>
<dbReference type="InterPro" id="IPR001173">
    <property type="entry name" value="Glyco_trans_2-like"/>
</dbReference>
<name>A0A9D1GTA2_9MOLU</name>
<dbReference type="PANTHER" id="PTHR43179:SF7">
    <property type="entry name" value="RHAMNOSYLTRANSFERASE WBBL"/>
    <property type="match status" value="1"/>
</dbReference>
<gene>
    <name evidence="2" type="ORF">IAD46_05805</name>
</gene>
<dbReference type="InterPro" id="IPR029044">
    <property type="entry name" value="Nucleotide-diphossugar_trans"/>
</dbReference>
<comment type="caution">
    <text evidence="2">The sequence shown here is derived from an EMBL/GenBank/DDBJ whole genome shotgun (WGS) entry which is preliminary data.</text>
</comment>
<dbReference type="EMBL" id="DVLF01000179">
    <property type="protein sequence ID" value="HIT50526.1"/>
    <property type="molecule type" value="Genomic_DNA"/>
</dbReference>
<dbReference type="Proteomes" id="UP000886758">
    <property type="component" value="Unassembled WGS sequence"/>
</dbReference>
<sequence length="122" mass="13887">MMNKILSLIVVSYKNINVLRNCLNSICKYNDIGDALEVIVSDNSPDSLLYDVIREEYPWVKILKNENRGFGAGNNRGFEISSGQFLLFLNPDTILVEPIFKFAIEKFCHDPKLSLFGLQLVD</sequence>
<dbReference type="SUPFAM" id="SSF53448">
    <property type="entry name" value="Nucleotide-diphospho-sugar transferases"/>
    <property type="match status" value="1"/>
</dbReference>
<feature type="non-terminal residue" evidence="2">
    <location>
        <position position="122"/>
    </location>
</feature>
<reference evidence="2" key="2">
    <citation type="journal article" date="2021" name="PeerJ">
        <title>Extensive microbial diversity within the chicken gut microbiome revealed by metagenomics and culture.</title>
        <authorList>
            <person name="Gilroy R."/>
            <person name="Ravi A."/>
            <person name="Getino M."/>
            <person name="Pursley I."/>
            <person name="Horton D.L."/>
            <person name="Alikhan N.F."/>
            <person name="Baker D."/>
            <person name="Gharbi K."/>
            <person name="Hall N."/>
            <person name="Watson M."/>
            <person name="Adriaenssens E.M."/>
            <person name="Foster-Nyarko E."/>
            <person name="Jarju S."/>
            <person name="Secka A."/>
            <person name="Antonio M."/>
            <person name="Oren A."/>
            <person name="Chaudhuri R.R."/>
            <person name="La Ragione R."/>
            <person name="Hildebrand F."/>
            <person name="Pallen M.J."/>
        </authorList>
    </citation>
    <scope>NUCLEOTIDE SEQUENCE</scope>
    <source>
        <strain evidence="2">ChiW17-6978</strain>
    </source>
</reference>
<dbReference type="AlphaFoldDB" id="A0A9D1GTA2"/>
<protein>
    <submittedName>
        <fullName evidence="2">Glycosyltransferase</fullName>
    </submittedName>
</protein>
<evidence type="ECO:0000313" key="2">
    <source>
        <dbReference type="EMBL" id="HIT50526.1"/>
    </source>
</evidence>
<dbReference type="PANTHER" id="PTHR43179">
    <property type="entry name" value="RHAMNOSYLTRANSFERASE WBBL"/>
    <property type="match status" value="1"/>
</dbReference>
<dbReference type="Gene3D" id="3.90.550.10">
    <property type="entry name" value="Spore Coat Polysaccharide Biosynthesis Protein SpsA, Chain A"/>
    <property type="match status" value="1"/>
</dbReference>
<accession>A0A9D1GTA2</accession>
<feature type="domain" description="Glycosyltransferase 2-like" evidence="1">
    <location>
        <begin position="7"/>
        <end position="107"/>
    </location>
</feature>
<dbReference type="Pfam" id="PF00535">
    <property type="entry name" value="Glycos_transf_2"/>
    <property type="match status" value="1"/>
</dbReference>
<evidence type="ECO:0000313" key="3">
    <source>
        <dbReference type="Proteomes" id="UP000886758"/>
    </source>
</evidence>
<organism evidence="2 3">
    <name type="scientific">Candidatus Pelethenecus faecipullorum</name>
    <dbReference type="NCBI Taxonomy" id="2840900"/>
    <lineage>
        <taxon>Bacteria</taxon>
        <taxon>Bacillati</taxon>
        <taxon>Mycoplasmatota</taxon>
        <taxon>Mollicutes</taxon>
        <taxon>Candidatus Pelethenecus</taxon>
    </lineage>
</organism>
<proteinExistence type="predicted"/>